<sequence>MITEQLYLIVGGTLSGLLLLALFVLFFVSRKSQKVMQSILALLTKPERAKVQDAVRVLNAVLADEMVKMEANFQNACDTLNAQIKVASELKQNLDEQNARLAATADDATKKIAVMAQRLENTVSDLHGVVDSNGWQEVTVSTDKFSATVNELLGNIENTSQETGEQIAQIQNNIDKWLSSSDALSQQLKTEFDSNIEQMKNLNDESTTMRQNLTELAKSTAEGFDNVKTTASDYAEIMDTNNKLLDGHLAKLDSFGKQAKKQMTSQVNALTNTANVVAGQVRLSETSIESQVRKLTDAVEALMASATSTETAVRNISKELTELCNHFNKDIRGFTNDIVGELNTVSGVANSTLENTRSAAGAFSESVKAMATGVRETLIEMNTAHTQLSGQSENLIKMSAETTAQLQPLSELIEKYYSALPDLANSSISTGDNLQKIVESLNDKIALMKQTVTDSTATIAESAGKLEGLAGQSRQQMIDLMSDYAKAVNTMQTLNKQMMVARATAPMEAIKTAPTSPMYGRVSQQDFLKQSERLFENLHEQTMDLTRASGAEIPDVIWKKYHGGDKTVFSKWFAKIIATADKKQIKEMLKTNAAFKSQATQFVRSFDKILIAARQADGTDKLATTVSKTDLGVIYMALKGSI</sequence>
<keyword evidence="1" id="KW-0175">Coiled coil</keyword>
<dbReference type="Proteomes" id="UP000824142">
    <property type="component" value="Unassembled WGS sequence"/>
</dbReference>
<evidence type="ECO:0000313" key="4">
    <source>
        <dbReference type="Proteomes" id="UP000824142"/>
    </source>
</evidence>
<evidence type="ECO:0000313" key="3">
    <source>
        <dbReference type="EMBL" id="HIU65643.1"/>
    </source>
</evidence>
<organism evidence="3 4">
    <name type="scientific">Candidatus Enterousia avicola</name>
    <dbReference type="NCBI Taxonomy" id="2840787"/>
    <lineage>
        <taxon>Bacteria</taxon>
        <taxon>Pseudomonadati</taxon>
        <taxon>Pseudomonadota</taxon>
        <taxon>Alphaproteobacteria</taxon>
        <taxon>Candidatus Enterousia</taxon>
    </lineage>
</organism>
<dbReference type="EMBL" id="DVNO01000030">
    <property type="protein sequence ID" value="HIU65643.1"/>
    <property type="molecule type" value="Genomic_DNA"/>
</dbReference>
<evidence type="ECO:0000256" key="2">
    <source>
        <dbReference type="SAM" id="Phobius"/>
    </source>
</evidence>
<proteinExistence type="predicted"/>
<protein>
    <submittedName>
        <fullName evidence="3">Uncharacterized protein</fullName>
    </submittedName>
</protein>
<feature type="coiled-coil region" evidence="1">
    <location>
        <begin position="77"/>
        <end position="111"/>
    </location>
</feature>
<reference evidence="3" key="1">
    <citation type="submission" date="2020-10" db="EMBL/GenBank/DDBJ databases">
        <authorList>
            <person name="Gilroy R."/>
        </authorList>
    </citation>
    <scope>NUCLEOTIDE SEQUENCE</scope>
    <source>
        <strain evidence="3">CHK136-897</strain>
    </source>
</reference>
<feature type="coiled-coil region" evidence="1">
    <location>
        <begin position="185"/>
        <end position="219"/>
    </location>
</feature>
<keyword evidence="2" id="KW-0472">Membrane</keyword>
<keyword evidence="2" id="KW-1133">Transmembrane helix</keyword>
<accession>A0A9D1MSP9</accession>
<reference evidence="3" key="2">
    <citation type="journal article" date="2021" name="PeerJ">
        <title>Extensive microbial diversity within the chicken gut microbiome revealed by metagenomics and culture.</title>
        <authorList>
            <person name="Gilroy R."/>
            <person name="Ravi A."/>
            <person name="Getino M."/>
            <person name="Pursley I."/>
            <person name="Horton D.L."/>
            <person name="Alikhan N.F."/>
            <person name="Baker D."/>
            <person name="Gharbi K."/>
            <person name="Hall N."/>
            <person name="Watson M."/>
            <person name="Adriaenssens E.M."/>
            <person name="Foster-Nyarko E."/>
            <person name="Jarju S."/>
            <person name="Secka A."/>
            <person name="Antonio M."/>
            <person name="Oren A."/>
            <person name="Chaudhuri R.R."/>
            <person name="La Ragione R."/>
            <person name="Hildebrand F."/>
            <person name="Pallen M.J."/>
        </authorList>
    </citation>
    <scope>NUCLEOTIDE SEQUENCE</scope>
    <source>
        <strain evidence="3">CHK136-897</strain>
    </source>
</reference>
<gene>
    <name evidence="3" type="ORF">IAC63_03325</name>
</gene>
<feature type="transmembrane region" description="Helical" evidence="2">
    <location>
        <begin position="6"/>
        <end position="28"/>
    </location>
</feature>
<dbReference type="AlphaFoldDB" id="A0A9D1MSP9"/>
<keyword evidence="2" id="KW-0812">Transmembrane</keyword>
<comment type="caution">
    <text evidence="3">The sequence shown here is derived from an EMBL/GenBank/DDBJ whole genome shotgun (WGS) entry which is preliminary data.</text>
</comment>
<name>A0A9D1MSP9_9PROT</name>
<evidence type="ECO:0000256" key="1">
    <source>
        <dbReference type="SAM" id="Coils"/>
    </source>
</evidence>